<accession>A0A7W4JCL1</accession>
<dbReference type="GO" id="GO:0051604">
    <property type="term" value="P:protein maturation"/>
    <property type="evidence" value="ECO:0007669"/>
    <property type="project" value="InterPro"/>
</dbReference>
<proteinExistence type="inferred from homology"/>
<comment type="similarity">
    <text evidence="4">Belongs to the HypA/HybF family.</text>
</comment>
<dbReference type="Pfam" id="PF01155">
    <property type="entry name" value="HypA"/>
    <property type="match status" value="1"/>
</dbReference>
<sequence length="113" mass="12602">MHEMSLCESLVDVIEDSARREHFTRVRRVRLEVGRFAGVELSAMRFGFDAVTRGTVAEGAELEILEVPGAAWCFDCCDTVSLDNRLDPCPRCGGVRLQPSGGMEIRIRDMEVV</sequence>
<dbReference type="AlphaFoldDB" id="A0A7W4JCL1"/>
<dbReference type="NCBIfam" id="TIGR00100">
    <property type="entry name" value="hypA"/>
    <property type="match status" value="1"/>
</dbReference>
<evidence type="ECO:0000313" key="5">
    <source>
        <dbReference type="EMBL" id="MBB2178775.1"/>
    </source>
</evidence>
<dbReference type="InterPro" id="IPR000688">
    <property type="entry name" value="HypA/HybF"/>
</dbReference>
<dbReference type="RefSeq" id="WP_182965088.1">
    <property type="nucleotide sequence ID" value="NZ_BAABGC010000066.1"/>
</dbReference>
<dbReference type="EMBL" id="JABEQL010000006">
    <property type="protein sequence ID" value="MBB2178775.1"/>
    <property type="molecule type" value="Genomic_DNA"/>
</dbReference>
<feature type="binding site" evidence="4">
    <location>
        <position position="73"/>
    </location>
    <ligand>
        <name>Zn(2+)</name>
        <dbReference type="ChEBI" id="CHEBI:29105"/>
    </ligand>
</feature>
<feature type="binding site" evidence="4">
    <location>
        <position position="76"/>
    </location>
    <ligand>
        <name>Zn(2+)</name>
        <dbReference type="ChEBI" id="CHEBI:29105"/>
    </ligand>
</feature>
<feature type="binding site" evidence="4">
    <location>
        <position position="92"/>
    </location>
    <ligand>
        <name>Zn(2+)</name>
        <dbReference type="ChEBI" id="CHEBI:29105"/>
    </ligand>
</feature>
<dbReference type="PIRSF" id="PIRSF004761">
    <property type="entry name" value="Hydrgn_mat_HypA"/>
    <property type="match status" value="1"/>
</dbReference>
<comment type="function">
    <text evidence="4">Involved in the maturation of [NiFe] hydrogenases. Required for nickel insertion into the metal center of the hydrogenase.</text>
</comment>
<keyword evidence="1 4" id="KW-0533">Nickel</keyword>
<dbReference type="GO" id="GO:0008270">
    <property type="term" value="F:zinc ion binding"/>
    <property type="evidence" value="ECO:0007669"/>
    <property type="project" value="UniProtKB-UniRule"/>
</dbReference>
<organism evidence="5 6">
    <name type="scientific">Gluconacetobacter tumulicola</name>
    <dbReference type="NCBI Taxonomy" id="1017177"/>
    <lineage>
        <taxon>Bacteria</taxon>
        <taxon>Pseudomonadati</taxon>
        <taxon>Pseudomonadota</taxon>
        <taxon>Alphaproteobacteria</taxon>
        <taxon>Acetobacterales</taxon>
        <taxon>Acetobacteraceae</taxon>
        <taxon>Gluconacetobacter</taxon>
    </lineage>
</organism>
<dbReference type="Gene3D" id="3.30.2320.80">
    <property type="match status" value="1"/>
</dbReference>
<dbReference type="Proteomes" id="UP000525623">
    <property type="component" value="Unassembled WGS sequence"/>
</dbReference>
<feature type="binding site" evidence="4">
    <location>
        <position position="89"/>
    </location>
    <ligand>
        <name>Zn(2+)</name>
        <dbReference type="ChEBI" id="CHEBI:29105"/>
    </ligand>
</feature>
<evidence type="ECO:0000313" key="6">
    <source>
        <dbReference type="Proteomes" id="UP000525623"/>
    </source>
</evidence>
<dbReference type="HAMAP" id="MF_00213">
    <property type="entry name" value="HypA_HybF"/>
    <property type="match status" value="1"/>
</dbReference>
<dbReference type="PANTHER" id="PTHR34535:SF3">
    <property type="entry name" value="HYDROGENASE MATURATION FACTOR HYPA"/>
    <property type="match status" value="1"/>
</dbReference>
<feature type="binding site" evidence="4">
    <location>
        <position position="2"/>
    </location>
    <ligand>
        <name>Ni(2+)</name>
        <dbReference type="ChEBI" id="CHEBI:49786"/>
    </ligand>
</feature>
<evidence type="ECO:0000256" key="4">
    <source>
        <dbReference type="HAMAP-Rule" id="MF_00213"/>
    </source>
</evidence>
<dbReference type="PANTHER" id="PTHR34535">
    <property type="entry name" value="HYDROGENASE MATURATION FACTOR HYPA"/>
    <property type="match status" value="1"/>
</dbReference>
<keyword evidence="3 4" id="KW-0862">Zinc</keyword>
<evidence type="ECO:0000256" key="1">
    <source>
        <dbReference type="ARBA" id="ARBA00022596"/>
    </source>
</evidence>
<name>A0A7W4JCL1_9PROT</name>
<comment type="caution">
    <text evidence="5">The sequence shown here is derived from an EMBL/GenBank/DDBJ whole genome shotgun (WGS) entry which is preliminary data.</text>
</comment>
<protein>
    <recommendedName>
        <fullName evidence="4">Hydrogenase maturation factor HypA</fullName>
    </recommendedName>
</protein>
<reference evidence="5 6" key="1">
    <citation type="submission" date="2020-04" db="EMBL/GenBank/DDBJ databases">
        <title>Description of novel Gluconacetobacter.</title>
        <authorList>
            <person name="Sombolestani A."/>
        </authorList>
    </citation>
    <scope>NUCLEOTIDE SEQUENCE [LARGE SCALE GENOMIC DNA]</scope>
    <source>
        <strain evidence="5 6">LMG 27725</strain>
    </source>
</reference>
<keyword evidence="6" id="KW-1185">Reference proteome</keyword>
<keyword evidence="2 4" id="KW-0479">Metal-binding</keyword>
<evidence type="ECO:0000256" key="2">
    <source>
        <dbReference type="ARBA" id="ARBA00022723"/>
    </source>
</evidence>
<dbReference type="GO" id="GO:0016151">
    <property type="term" value="F:nickel cation binding"/>
    <property type="evidence" value="ECO:0007669"/>
    <property type="project" value="UniProtKB-UniRule"/>
</dbReference>
<evidence type="ECO:0000256" key="3">
    <source>
        <dbReference type="ARBA" id="ARBA00022833"/>
    </source>
</evidence>
<gene>
    <name evidence="4 5" type="primary">hypA</name>
    <name evidence="5" type="ORF">HLH29_06220</name>
</gene>